<dbReference type="GO" id="GO:0007288">
    <property type="term" value="P:sperm axoneme assembly"/>
    <property type="evidence" value="ECO:0007669"/>
    <property type="project" value="TreeGrafter"/>
</dbReference>
<dbReference type="InterPro" id="IPR038905">
    <property type="entry name" value="ARMC2"/>
</dbReference>
<organism evidence="3 4">
    <name type="scientific">Denticeps clupeoides</name>
    <name type="common">denticle herring</name>
    <dbReference type="NCBI Taxonomy" id="299321"/>
    <lineage>
        <taxon>Eukaryota</taxon>
        <taxon>Metazoa</taxon>
        <taxon>Chordata</taxon>
        <taxon>Craniata</taxon>
        <taxon>Vertebrata</taxon>
        <taxon>Euteleostomi</taxon>
        <taxon>Actinopterygii</taxon>
        <taxon>Neopterygii</taxon>
        <taxon>Teleostei</taxon>
        <taxon>Clupei</taxon>
        <taxon>Clupeiformes</taxon>
        <taxon>Denticipitoidei</taxon>
        <taxon>Denticipitidae</taxon>
        <taxon>Denticeps</taxon>
    </lineage>
</organism>
<sequence length="665" mass="73781">MLPLHVSSSLPVSAVVSMERRRVRTSSEIVSEARNSLRTLSTRRPFTPQEQHRQLFGGASSRPRDARPPSASSLRSQHFEVPDSRPSSRTRLSPLDHVSRVRLSAAHVGEGTGSDATEDSAFWNAEVLPVLQEFEAEVVERLCVACTRLHGALRQKGMLGRKLKKRAELLKSLFRLIDLKSERLNLQLGGVILDLDVSGKNLLNVCKLVFIISRSAANDVLFNDSNSLLCVLRTQDVCVCGEALLYCSAALKFLSGNGALRRLLLEKECISVLSQLTQQLTHTHSGHTHTVAGHILVQLTATLRNMADLPESRPTFLSNRLLPELCVVLEAYHGDPDICINVARIFSKLSSYRECCVSLAESPGCYRLFITLMMKHGKRKDLLLRVLFTMGNLAGRSSEPKGTQDPAPDPALAAASDKVDILVKLIRVLANMSVHPTVGSALAADTRCIQLLLQVLEQGWVDTREELMLNAAAAVNNLTFYQGPEPRGPQAHASLLFQLLLSPSMACALEATRAFGNLSRAPEVRRFIVQREVLRFLVPLLDSSSADVCFSACGVLVNLSAEPRHRRAIREQGAFSKLTDCLRDLGPFDWQLAAVVCQTLWNLTEEGVEQGTEELLNTLHLYLDEEAELRWSADDDAHRLHRACWELEFRPVAQRQNHTHTHLQP</sequence>
<accession>A0AAY4CEK7</accession>
<dbReference type="PROSITE" id="PS50176">
    <property type="entry name" value="ARM_REPEAT"/>
    <property type="match status" value="1"/>
</dbReference>
<keyword evidence="4" id="KW-1185">Reference proteome</keyword>
<evidence type="ECO:0000313" key="3">
    <source>
        <dbReference type="Ensembl" id="ENSDCDP00010031625.1"/>
    </source>
</evidence>
<dbReference type="GeneTree" id="ENSGT00390000000663"/>
<dbReference type="InterPro" id="IPR000225">
    <property type="entry name" value="Armadillo"/>
</dbReference>
<feature type="region of interest" description="Disordered" evidence="2">
    <location>
        <begin position="21"/>
        <end position="96"/>
    </location>
</feature>
<gene>
    <name evidence="3" type="primary">ARMC2</name>
</gene>
<feature type="repeat" description="ARM" evidence="1">
    <location>
        <begin position="532"/>
        <end position="574"/>
    </location>
</feature>
<dbReference type="InterPro" id="IPR016024">
    <property type="entry name" value="ARM-type_fold"/>
</dbReference>
<dbReference type="Pfam" id="PF00514">
    <property type="entry name" value="Arm"/>
    <property type="match status" value="1"/>
</dbReference>
<dbReference type="SUPFAM" id="SSF48371">
    <property type="entry name" value="ARM repeat"/>
    <property type="match status" value="1"/>
</dbReference>
<dbReference type="Gene3D" id="1.25.10.10">
    <property type="entry name" value="Leucine-rich Repeat Variant"/>
    <property type="match status" value="2"/>
</dbReference>
<feature type="compositionally biased region" description="Low complexity" evidence="2">
    <location>
        <begin position="84"/>
        <end position="96"/>
    </location>
</feature>
<proteinExistence type="predicted"/>
<reference evidence="3" key="3">
    <citation type="submission" date="2025-09" db="UniProtKB">
        <authorList>
            <consortium name="Ensembl"/>
        </authorList>
    </citation>
    <scope>IDENTIFICATION</scope>
</reference>
<protein>
    <recommendedName>
        <fullName evidence="5">Armadillo repeat-containing protein 2</fullName>
    </recommendedName>
</protein>
<dbReference type="PANTHER" id="PTHR21356">
    <property type="entry name" value="ARMADILLO REPEAT CONTAINING 2"/>
    <property type="match status" value="1"/>
</dbReference>
<dbReference type="PANTHER" id="PTHR21356:SF1">
    <property type="entry name" value="ARMADILLO REPEAT-CONTAINING PROTEIN 2"/>
    <property type="match status" value="1"/>
</dbReference>
<reference evidence="3 4" key="1">
    <citation type="submission" date="2020-06" db="EMBL/GenBank/DDBJ databases">
        <authorList>
            <consortium name="Wellcome Sanger Institute Data Sharing"/>
        </authorList>
    </citation>
    <scope>NUCLEOTIDE SEQUENCE [LARGE SCALE GENOMIC DNA]</scope>
</reference>
<reference evidence="3" key="2">
    <citation type="submission" date="2025-08" db="UniProtKB">
        <authorList>
            <consortium name="Ensembl"/>
        </authorList>
    </citation>
    <scope>IDENTIFICATION</scope>
</reference>
<dbReference type="SMART" id="SM00185">
    <property type="entry name" value="ARM"/>
    <property type="match status" value="4"/>
</dbReference>
<dbReference type="Proteomes" id="UP000694580">
    <property type="component" value="Chromosome 14"/>
</dbReference>
<evidence type="ECO:0000313" key="4">
    <source>
        <dbReference type="Proteomes" id="UP000694580"/>
    </source>
</evidence>
<evidence type="ECO:0000256" key="2">
    <source>
        <dbReference type="SAM" id="MobiDB-lite"/>
    </source>
</evidence>
<evidence type="ECO:0000256" key="1">
    <source>
        <dbReference type="PROSITE-ProRule" id="PRU00259"/>
    </source>
</evidence>
<dbReference type="Ensembl" id="ENSDCDT00010039148.1">
    <property type="protein sequence ID" value="ENSDCDP00010031625.1"/>
    <property type="gene ID" value="ENSDCDG00010020129.1"/>
</dbReference>
<dbReference type="AlphaFoldDB" id="A0AAY4CEK7"/>
<name>A0AAY4CEK7_9TELE</name>
<dbReference type="InterPro" id="IPR011989">
    <property type="entry name" value="ARM-like"/>
</dbReference>
<evidence type="ECO:0008006" key="5">
    <source>
        <dbReference type="Google" id="ProtNLM"/>
    </source>
</evidence>
<feature type="compositionally biased region" description="Polar residues" evidence="2">
    <location>
        <begin position="26"/>
        <end position="44"/>
    </location>
</feature>